<evidence type="ECO:0000259" key="2">
    <source>
        <dbReference type="Pfam" id="PF13340"/>
    </source>
</evidence>
<comment type="caution">
    <text evidence="5">The sequence shown here is derived from an EMBL/GenBank/DDBJ whole genome shotgun (WGS) entry which is preliminary data.</text>
</comment>
<dbReference type="GO" id="GO:0006313">
    <property type="term" value="P:DNA transposition"/>
    <property type="evidence" value="ECO:0007669"/>
    <property type="project" value="InterPro"/>
</dbReference>
<reference evidence="5 7" key="1">
    <citation type="submission" date="2018-09" db="EMBL/GenBank/DDBJ databases">
        <title>Altererythrobacter sp.Ery1 and Ery12, the genome sequencing of novel strains in genus Alterythrobacter.</title>
        <authorList>
            <person name="Cheng H."/>
            <person name="Wu Y.-H."/>
            <person name="Fang C."/>
            <person name="Xu X.-W."/>
        </authorList>
    </citation>
    <scope>NUCLEOTIDE SEQUENCE [LARGE SCALE GENOMIC DNA]</scope>
    <source>
        <strain evidence="5 7">Ery12</strain>
    </source>
</reference>
<proteinExistence type="predicted"/>
<dbReference type="OrthoDB" id="9798237at2"/>
<keyword evidence="7" id="KW-1185">Reference proteome</keyword>
<dbReference type="EMBL" id="RAHJ01000019">
    <property type="protein sequence ID" value="RJX66692.1"/>
    <property type="molecule type" value="Genomic_DNA"/>
</dbReference>
<evidence type="ECO:0000313" key="4">
    <source>
        <dbReference type="EMBL" id="RJX68782.1"/>
    </source>
</evidence>
<name>A0A419R558_9SPHN</name>
<dbReference type="Proteomes" id="UP000284322">
    <property type="component" value="Unassembled WGS sequence"/>
</dbReference>
<dbReference type="RefSeq" id="WP_120106682.1">
    <property type="nucleotide sequence ID" value="NZ_RAHJ01000005.1"/>
</dbReference>
<dbReference type="InterPro" id="IPR025161">
    <property type="entry name" value="IS402-like_dom"/>
</dbReference>
<dbReference type="InterPro" id="IPR052909">
    <property type="entry name" value="Transposase_6_like"/>
</dbReference>
<dbReference type="AlphaFoldDB" id="A0A419R558"/>
<protein>
    <submittedName>
        <fullName evidence="5">IS5 family transposase</fullName>
    </submittedName>
</protein>
<dbReference type="PANTHER" id="PTHR46637">
    <property type="entry name" value="TIS1421-TRANSPOSASE PROTEIN A"/>
    <property type="match status" value="1"/>
</dbReference>
<sequence length="257" mass="29030">MSRRRFELTDFEWSVIEPLLPNKVRGVPRVDDRRVINGILWRFRTGSPWADIPERYGPYTTCYNRFVRWRKAGVWDRLLSSVSAAFDGELVMIDSSSIRVHQHGATPKKGDPNRCMGRSRGGLTTKIHALVDGRGLPVGLHLSEGQASDCREAVALLDVVPPGSTFLADKAYDSDAIRARIESNGGFANIPAKRNRRKGFAFSAFLYRYRNLIERFFGKLKHARGLATRYDKRADNFLAAIKLFSARLWIAANESTA</sequence>
<dbReference type="EMBL" id="RAHJ01000015">
    <property type="protein sequence ID" value="RJX68782.1"/>
    <property type="molecule type" value="Genomic_DNA"/>
</dbReference>
<evidence type="ECO:0000313" key="6">
    <source>
        <dbReference type="EMBL" id="RJX70753.1"/>
    </source>
</evidence>
<dbReference type="InterPro" id="IPR002559">
    <property type="entry name" value="Transposase_11"/>
</dbReference>
<dbReference type="PANTHER" id="PTHR46637:SF1">
    <property type="entry name" value="BLL5188 PROTEIN"/>
    <property type="match status" value="1"/>
</dbReference>
<evidence type="ECO:0000313" key="5">
    <source>
        <dbReference type="EMBL" id="RJX70131.1"/>
    </source>
</evidence>
<dbReference type="Pfam" id="PF01609">
    <property type="entry name" value="DDE_Tnp_1"/>
    <property type="match status" value="1"/>
</dbReference>
<feature type="domain" description="Transposase IS4-like" evidence="1">
    <location>
        <begin position="88"/>
        <end position="248"/>
    </location>
</feature>
<organism evidence="5 7">
    <name type="scientific">Tsuneonella suprasediminis</name>
    <dbReference type="NCBI Taxonomy" id="2306996"/>
    <lineage>
        <taxon>Bacteria</taxon>
        <taxon>Pseudomonadati</taxon>
        <taxon>Pseudomonadota</taxon>
        <taxon>Alphaproteobacteria</taxon>
        <taxon>Sphingomonadales</taxon>
        <taxon>Erythrobacteraceae</taxon>
        <taxon>Tsuneonella</taxon>
    </lineage>
</organism>
<dbReference type="Pfam" id="PF13340">
    <property type="entry name" value="DUF4096"/>
    <property type="match status" value="1"/>
</dbReference>
<feature type="domain" description="Insertion element IS402-like" evidence="2">
    <location>
        <begin position="8"/>
        <end position="78"/>
    </location>
</feature>
<accession>A0A419R558</accession>
<evidence type="ECO:0000313" key="3">
    <source>
        <dbReference type="EMBL" id="RJX66692.1"/>
    </source>
</evidence>
<dbReference type="GO" id="GO:0003677">
    <property type="term" value="F:DNA binding"/>
    <property type="evidence" value="ECO:0007669"/>
    <property type="project" value="InterPro"/>
</dbReference>
<dbReference type="EMBL" id="RAHJ01000010">
    <property type="protein sequence ID" value="RJX70131.1"/>
    <property type="molecule type" value="Genomic_DNA"/>
</dbReference>
<evidence type="ECO:0000259" key="1">
    <source>
        <dbReference type="Pfam" id="PF01609"/>
    </source>
</evidence>
<dbReference type="EMBL" id="RAHJ01000005">
    <property type="protein sequence ID" value="RJX70753.1"/>
    <property type="molecule type" value="Genomic_DNA"/>
</dbReference>
<evidence type="ECO:0000313" key="7">
    <source>
        <dbReference type="Proteomes" id="UP000284322"/>
    </source>
</evidence>
<dbReference type="GO" id="GO:0004803">
    <property type="term" value="F:transposase activity"/>
    <property type="evidence" value="ECO:0007669"/>
    <property type="project" value="InterPro"/>
</dbReference>
<gene>
    <name evidence="6" type="ORF">D6858_01875</name>
    <name evidence="5" type="ORF">D6858_02630</name>
    <name evidence="4" type="ORF">D6858_05495</name>
    <name evidence="3" type="ORF">D6858_09855</name>
</gene>
<dbReference type="NCBIfam" id="NF033580">
    <property type="entry name" value="transpos_IS5_3"/>
    <property type="match status" value="1"/>
</dbReference>